<gene>
    <name evidence="7" type="ORF">FGIG_05053</name>
</gene>
<evidence type="ECO:0000256" key="3">
    <source>
        <dbReference type="ARBA" id="ARBA00022840"/>
    </source>
</evidence>
<dbReference type="GO" id="GO:0005759">
    <property type="term" value="C:mitochondrial matrix"/>
    <property type="evidence" value="ECO:0007669"/>
    <property type="project" value="TreeGrafter"/>
</dbReference>
<comment type="similarity">
    <text evidence="6">Belongs to the class-I aminoacyl-tRNA synthetase family.</text>
</comment>
<protein>
    <recommendedName>
        <fullName evidence="9">Tryptophanyl-tRNA synthetase</fullName>
    </recommendedName>
</protein>
<comment type="caution">
    <text evidence="7">The sequence shown here is derived from an EMBL/GenBank/DDBJ whole genome shotgun (WGS) entry which is preliminary data.</text>
</comment>
<evidence type="ECO:0000256" key="1">
    <source>
        <dbReference type="ARBA" id="ARBA00022598"/>
    </source>
</evidence>
<accession>A0A504YK03</accession>
<sequence length="152" mass="16724">MSLQLGRFLSLARRLSAVVRFCSTANSMNILLTGFQPTGVPHLGNYLGVIRPLCRIHSSLDISSMLIMIADLHALTSTQEIDLSHSILELSAALIACFELQDGEKSRKVEPLIFQQSAIRGHTELAWILASCCSLPVSDKLWENINFAVVTD</sequence>
<keyword evidence="2 6" id="KW-0547">Nucleotide-binding</keyword>
<dbReference type="Proteomes" id="UP000316759">
    <property type="component" value="Unassembled WGS sequence"/>
</dbReference>
<dbReference type="PROSITE" id="PS00178">
    <property type="entry name" value="AA_TRNA_LIGASE_I"/>
    <property type="match status" value="1"/>
</dbReference>
<dbReference type="InterPro" id="IPR050203">
    <property type="entry name" value="Trp-tRNA_synthetase"/>
</dbReference>
<keyword evidence="1 6" id="KW-0436">Ligase</keyword>
<evidence type="ECO:0000256" key="6">
    <source>
        <dbReference type="RuleBase" id="RU363036"/>
    </source>
</evidence>
<reference evidence="7 8" key="1">
    <citation type="submission" date="2019-04" db="EMBL/GenBank/DDBJ databases">
        <title>Annotation for the trematode Fasciola gigantica.</title>
        <authorList>
            <person name="Choi Y.-J."/>
        </authorList>
    </citation>
    <scope>NUCLEOTIDE SEQUENCE [LARGE SCALE GENOMIC DNA]</scope>
    <source>
        <strain evidence="7">Uganda_cow_1</strain>
    </source>
</reference>
<evidence type="ECO:0000256" key="4">
    <source>
        <dbReference type="ARBA" id="ARBA00022917"/>
    </source>
</evidence>
<dbReference type="EMBL" id="SUNJ01007294">
    <property type="protein sequence ID" value="TPP62112.1"/>
    <property type="molecule type" value="Genomic_DNA"/>
</dbReference>
<dbReference type="Gene3D" id="3.40.50.620">
    <property type="entry name" value="HUPs"/>
    <property type="match status" value="1"/>
</dbReference>
<dbReference type="STRING" id="46835.A0A504YK03"/>
<dbReference type="GO" id="GO:0070183">
    <property type="term" value="P:mitochondrial tryptophanyl-tRNA aminoacylation"/>
    <property type="evidence" value="ECO:0007669"/>
    <property type="project" value="TreeGrafter"/>
</dbReference>
<evidence type="ECO:0000256" key="2">
    <source>
        <dbReference type="ARBA" id="ARBA00022741"/>
    </source>
</evidence>
<keyword evidence="5 6" id="KW-0030">Aminoacyl-tRNA synthetase</keyword>
<dbReference type="PANTHER" id="PTHR43766:SF1">
    <property type="entry name" value="TRYPTOPHAN--TRNA LIGASE, MITOCHONDRIAL"/>
    <property type="match status" value="1"/>
</dbReference>
<keyword evidence="8" id="KW-1185">Reference proteome</keyword>
<dbReference type="InterPro" id="IPR001412">
    <property type="entry name" value="aa-tRNA-synth_I_CS"/>
</dbReference>
<keyword evidence="4 6" id="KW-0648">Protein biosynthesis</keyword>
<dbReference type="OrthoDB" id="15808at2759"/>
<evidence type="ECO:0000313" key="8">
    <source>
        <dbReference type="Proteomes" id="UP000316759"/>
    </source>
</evidence>
<dbReference type="SUPFAM" id="SSF52374">
    <property type="entry name" value="Nucleotidylyl transferase"/>
    <property type="match status" value="1"/>
</dbReference>
<dbReference type="InterPro" id="IPR014729">
    <property type="entry name" value="Rossmann-like_a/b/a_fold"/>
</dbReference>
<dbReference type="GO" id="GO:0005524">
    <property type="term" value="F:ATP binding"/>
    <property type="evidence" value="ECO:0007669"/>
    <property type="project" value="UniProtKB-KW"/>
</dbReference>
<evidence type="ECO:0008006" key="9">
    <source>
        <dbReference type="Google" id="ProtNLM"/>
    </source>
</evidence>
<evidence type="ECO:0000313" key="7">
    <source>
        <dbReference type="EMBL" id="TPP62112.1"/>
    </source>
</evidence>
<keyword evidence="3 6" id="KW-0067">ATP-binding</keyword>
<dbReference type="PANTHER" id="PTHR43766">
    <property type="entry name" value="TRYPTOPHAN--TRNA LIGASE, MITOCHONDRIAL"/>
    <property type="match status" value="1"/>
</dbReference>
<dbReference type="Pfam" id="PF00579">
    <property type="entry name" value="tRNA-synt_1b"/>
    <property type="match status" value="1"/>
</dbReference>
<evidence type="ECO:0000256" key="5">
    <source>
        <dbReference type="ARBA" id="ARBA00023146"/>
    </source>
</evidence>
<dbReference type="AlphaFoldDB" id="A0A504YK03"/>
<dbReference type="InterPro" id="IPR002305">
    <property type="entry name" value="aa-tRNA-synth_Ic"/>
</dbReference>
<proteinExistence type="inferred from homology"/>
<name>A0A504YK03_FASGI</name>
<organism evidence="7 8">
    <name type="scientific">Fasciola gigantica</name>
    <name type="common">Giant liver fluke</name>
    <dbReference type="NCBI Taxonomy" id="46835"/>
    <lineage>
        <taxon>Eukaryota</taxon>
        <taxon>Metazoa</taxon>
        <taxon>Spiralia</taxon>
        <taxon>Lophotrochozoa</taxon>
        <taxon>Platyhelminthes</taxon>
        <taxon>Trematoda</taxon>
        <taxon>Digenea</taxon>
        <taxon>Plagiorchiida</taxon>
        <taxon>Echinostomata</taxon>
        <taxon>Echinostomatoidea</taxon>
        <taxon>Fasciolidae</taxon>
        <taxon>Fasciola</taxon>
    </lineage>
</organism>
<dbReference type="GO" id="GO:0004830">
    <property type="term" value="F:tryptophan-tRNA ligase activity"/>
    <property type="evidence" value="ECO:0007669"/>
    <property type="project" value="TreeGrafter"/>
</dbReference>